<protein>
    <recommendedName>
        <fullName evidence="1">N-acetyltransferase domain-containing protein</fullName>
    </recommendedName>
</protein>
<gene>
    <name evidence="2" type="ORF">BDW02DRAFT_572637</name>
</gene>
<dbReference type="OrthoDB" id="2115692at2759"/>
<dbReference type="SUPFAM" id="SSF55729">
    <property type="entry name" value="Acyl-CoA N-acyltransferases (Nat)"/>
    <property type="match status" value="1"/>
</dbReference>
<dbReference type="InterPro" id="IPR000182">
    <property type="entry name" value="GNAT_dom"/>
</dbReference>
<sequence>MTLTISPITSPQDFNKIHPMDHIAWQTPYNPQLKHFRPQLSDPEEAIAWTHARDTKRFRERGDHVFMIKATDDATGEIVGWAVWEVEGGQQERTVASWYPEGSEERAFAEIFINGLWGFIGGRVGGRRCLDLASIVVAPEHRGRGAARLLIRWGTAKADELGIETVISSLPSAKGVYERCGFGAIEVLPPDPELWVEREGRGDKWKELLEDDLSGWLMWRPVGRDWKEGDRAPWVDA</sequence>
<dbReference type="Gene3D" id="3.40.630.30">
    <property type="match status" value="1"/>
</dbReference>
<evidence type="ECO:0000313" key="3">
    <source>
        <dbReference type="Proteomes" id="UP000800040"/>
    </source>
</evidence>
<dbReference type="AlphaFoldDB" id="A0A6A5K836"/>
<proteinExistence type="predicted"/>
<reference evidence="2" key="1">
    <citation type="submission" date="2020-01" db="EMBL/GenBank/DDBJ databases">
        <authorList>
            <consortium name="DOE Joint Genome Institute"/>
            <person name="Haridas S."/>
            <person name="Albert R."/>
            <person name="Binder M."/>
            <person name="Bloem J."/>
            <person name="Labutti K."/>
            <person name="Salamov A."/>
            <person name="Andreopoulos B."/>
            <person name="Baker S.E."/>
            <person name="Barry K."/>
            <person name="Bills G."/>
            <person name="Bluhm B.H."/>
            <person name="Cannon C."/>
            <person name="Castanera R."/>
            <person name="Culley D.E."/>
            <person name="Daum C."/>
            <person name="Ezra D."/>
            <person name="Gonzalez J.B."/>
            <person name="Henrissat B."/>
            <person name="Kuo A."/>
            <person name="Liang C."/>
            <person name="Lipzen A."/>
            <person name="Lutzoni F."/>
            <person name="Magnuson J."/>
            <person name="Mondo S."/>
            <person name="Nolan M."/>
            <person name="Ohm R."/>
            <person name="Pangilinan J."/>
            <person name="Park H.-J."/>
            <person name="Ramirez L."/>
            <person name="Alfaro M."/>
            <person name="Sun H."/>
            <person name="Tritt A."/>
            <person name="Yoshinaga Y."/>
            <person name="Zwiers L.-H."/>
            <person name="Turgeon B.G."/>
            <person name="Goodwin S.B."/>
            <person name="Spatafora J.W."/>
            <person name="Crous P.W."/>
            <person name="Grigoriev I.V."/>
        </authorList>
    </citation>
    <scope>NUCLEOTIDE SEQUENCE</scope>
    <source>
        <strain evidence="2">P77</strain>
    </source>
</reference>
<evidence type="ECO:0000313" key="2">
    <source>
        <dbReference type="EMBL" id="KAF1830802.1"/>
    </source>
</evidence>
<dbReference type="PANTHER" id="PTHR42791">
    <property type="entry name" value="GNAT FAMILY ACETYLTRANSFERASE"/>
    <property type="match status" value="1"/>
</dbReference>
<dbReference type="EMBL" id="ML975383">
    <property type="protein sequence ID" value="KAF1830802.1"/>
    <property type="molecule type" value="Genomic_DNA"/>
</dbReference>
<accession>A0A6A5K836</accession>
<dbReference type="CDD" id="cd04301">
    <property type="entry name" value="NAT_SF"/>
    <property type="match status" value="1"/>
</dbReference>
<dbReference type="GO" id="GO:0016747">
    <property type="term" value="F:acyltransferase activity, transferring groups other than amino-acyl groups"/>
    <property type="evidence" value="ECO:0007669"/>
    <property type="project" value="InterPro"/>
</dbReference>
<organism evidence="2 3">
    <name type="scientific">Decorospora gaudefroyi</name>
    <dbReference type="NCBI Taxonomy" id="184978"/>
    <lineage>
        <taxon>Eukaryota</taxon>
        <taxon>Fungi</taxon>
        <taxon>Dikarya</taxon>
        <taxon>Ascomycota</taxon>
        <taxon>Pezizomycotina</taxon>
        <taxon>Dothideomycetes</taxon>
        <taxon>Pleosporomycetidae</taxon>
        <taxon>Pleosporales</taxon>
        <taxon>Pleosporineae</taxon>
        <taxon>Pleosporaceae</taxon>
        <taxon>Decorospora</taxon>
    </lineage>
</organism>
<evidence type="ECO:0000259" key="1">
    <source>
        <dbReference type="PROSITE" id="PS51186"/>
    </source>
</evidence>
<name>A0A6A5K836_9PLEO</name>
<dbReference type="Proteomes" id="UP000800040">
    <property type="component" value="Unassembled WGS sequence"/>
</dbReference>
<dbReference type="Pfam" id="PF00583">
    <property type="entry name" value="Acetyltransf_1"/>
    <property type="match status" value="1"/>
</dbReference>
<dbReference type="PANTHER" id="PTHR42791:SF1">
    <property type="entry name" value="N-ACETYLTRANSFERASE DOMAIN-CONTAINING PROTEIN"/>
    <property type="match status" value="1"/>
</dbReference>
<dbReference type="InterPro" id="IPR016181">
    <property type="entry name" value="Acyl_CoA_acyltransferase"/>
</dbReference>
<feature type="domain" description="N-acetyltransferase" evidence="1">
    <location>
        <begin position="68"/>
        <end position="223"/>
    </location>
</feature>
<dbReference type="PROSITE" id="PS51186">
    <property type="entry name" value="GNAT"/>
    <property type="match status" value="1"/>
</dbReference>
<dbReference type="InterPro" id="IPR052523">
    <property type="entry name" value="Trichothecene_AcTrans"/>
</dbReference>
<keyword evidence="3" id="KW-1185">Reference proteome</keyword>